<keyword evidence="4" id="KW-1185">Reference proteome</keyword>
<organism evidence="3 4">
    <name type="scientific">Paenibacillus lentus</name>
    <dbReference type="NCBI Taxonomy" id="1338368"/>
    <lineage>
        <taxon>Bacteria</taxon>
        <taxon>Bacillati</taxon>
        <taxon>Bacillota</taxon>
        <taxon>Bacilli</taxon>
        <taxon>Bacillales</taxon>
        <taxon>Paenibacillaceae</taxon>
        <taxon>Paenibacillus</taxon>
    </lineage>
</organism>
<dbReference type="Proteomes" id="UP000273145">
    <property type="component" value="Chromosome"/>
</dbReference>
<name>A0A3Q8SB20_9BACL</name>
<feature type="transmembrane region" description="Helical" evidence="2">
    <location>
        <begin position="127"/>
        <end position="146"/>
    </location>
</feature>
<evidence type="ECO:0000313" key="3">
    <source>
        <dbReference type="EMBL" id="AZK46618.1"/>
    </source>
</evidence>
<dbReference type="AlphaFoldDB" id="A0A3Q8SB20"/>
<dbReference type="KEGG" id="plen:EIM92_11025"/>
<dbReference type="EMBL" id="CP034248">
    <property type="protein sequence ID" value="AZK46618.1"/>
    <property type="molecule type" value="Genomic_DNA"/>
</dbReference>
<evidence type="ECO:0000313" key="4">
    <source>
        <dbReference type="Proteomes" id="UP000273145"/>
    </source>
</evidence>
<feature type="region of interest" description="Disordered" evidence="1">
    <location>
        <begin position="70"/>
        <end position="97"/>
    </location>
</feature>
<accession>A0A3Q8SB20</accession>
<keyword evidence="2" id="KW-0812">Transmembrane</keyword>
<keyword evidence="2" id="KW-1133">Transmembrane helix</keyword>
<reference evidence="3 4" key="1">
    <citation type="submission" date="2018-11" db="EMBL/GenBank/DDBJ databases">
        <title>Genome sequencing of Paenibacillus lentus DSM25539(T).</title>
        <authorList>
            <person name="Kook J.-K."/>
            <person name="Park S.-N."/>
            <person name="Lim Y.K."/>
        </authorList>
    </citation>
    <scope>NUCLEOTIDE SEQUENCE [LARGE SCALE GENOMIC DNA]</scope>
    <source>
        <strain evidence="3 4">DSM 25539</strain>
    </source>
</reference>
<proteinExistence type="predicted"/>
<dbReference type="OrthoDB" id="2662941at2"/>
<protein>
    <submittedName>
        <fullName evidence="3">Anti-sigma factor</fullName>
    </submittedName>
</protein>
<evidence type="ECO:0000256" key="2">
    <source>
        <dbReference type="SAM" id="Phobius"/>
    </source>
</evidence>
<evidence type="ECO:0000256" key="1">
    <source>
        <dbReference type="SAM" id="MobiDB-lite"/>
    </source>
</evidence>
<sequence>MDKKSCKSNSPQAMTLMTEPCTLFAEEKLVDFAMGQLPDEEQATIQEHQRQCLACDAMIREWKELLNQGAVGSGEDNPENAVHPYMQREPQSSLSLPQPPRRLRRQLLLTFWLRSLGARWTAARSRYIFGSLGGLTVLILLCGLLYRPQIWSDEDQSRIERDISHQIHLIQSAETERYPIKPHPPYYGEGMVWLKRESGEMLIVVDGFHSLVEKDYQIWLQMDNESSSPGILPVKHPEGKSYYHGYGAAEAERLIISLEPKGGSRVQTGPEAVFVEMKH</sequence>
<gene>
    <name evidence="3" type="ORF">EIM92_11025</name>
</gene>
<keyword evidence="2" id="KW-0472">Membrane</keyword>
<dbReference type="RefSeq" id="WP_125082670.1">
    <property type="nucleotide sequence ID" value="NZ_CP034248.1"/>
</dbReference>